<accession>A0A8E2DHE6</accession>
<dbReference type="PROSITE" id="PS50011">
    <property type="entry name" value="PROTEIN_KINASE_DOM"/>
    <property type="match status" value="1"/>
</dbReference>
<keyword evidence="3" id="KW-0808">Transferase</keyword>
<dbReference type="EMBL" id="KV722503">
    <property type="protein sequence ID" value="OCH86997.1"/>
    <property type="molecule type" value="Genomic_DNA"/>
</dbReference>
<feature type="compositionally biased region" description="Polar residues" evidence="1">
    <location>
        <begin position="1"/>
        <end position="14"/>
    </location>
</feature>
<keyword evidence="4" id="KW-1185">Reference proteome</keyword>
<dbReference type="PROSITE" id="PS00108">
    <property type="entry name" value="PROTEIN_KINASE_ST"/>
    <property type="match status" value="1"/>
</dbReference>
<feature type="region of interest" description="Disordered" evidence="1">
    <location>
        <begin position="1"/>
        <end position="32"/>
    </location>
</feature>
<evidence type="ECO:0000259" key="2">
    <source>
        <dbReference type="PROSITE" id="PS50011"/>
    </source>
</evidence>
<keyword evidence="3" id="KW-0418">Kinase</keyword>
<evidence type="ECO:0000313" key="4">
    <source>
        <dbReference type="Proteomes" id="UP000250043"/>
    </source>
</evidence>
<feature type="domain" description="Protein kinase" evidence="2">
    <location>
        <begin position="195"/>
        <end position="466"/>
    </location>
</feature>
<dbReference type="GO" id="GO:0005524">
    <property type="term" value="F:ATP binding"/>
    <property type="evidence" value="ECO:0007669"/>
    <property type="project" value="InterPro"/>
</dbReference>
<dbReference type="PANTHER" id="PTHR44329:SF289">
    <property type="entry name" value="SERINE_THREONINE-PROTEIN KINASE VIK"/>
    <property type="match status" value="1"/>
</dbReference>
<dbReference type="Gene3D" id="1.10.510.10">
    <property type="entry name" value="Transferase(Phosphotransferase) domain 1"/>
    <property type="match status" value="1"/>
</dbReference>
<dbReference type="InterPro" id="IPR011009">
    <property type="entry name" value="Kinase-like_dom_sf"/>
</dbReference>
<dbReference type="Pfam" id="PF07714">
    <property type="entry name" value="PK_Tyr_Ser-Thr"/>
    <property type="match status" value="1"/>
</dbReference>
<proteinExistence type="predicted"/>
<evidence type="ECO:0000256" key="1">
    <source>
        <dbReference type="SAM" id="MobiDB-lite"/>
    </source>
</evidence>
<dbReference type="GO" id="GO:0004674">
    <property type="term" value="F:protein serine/threonine kinase activity"/>
    <property type="evidence" value="ECO:0007669"/>
    <property type="project" value="TreeGrafter"/>
</dbReference>
<organism evidence="3 4">
    <name type="scientific">Obba rivulosa</name>
    <dbReference type="NCBI Taxonomy" id="1052685"/>
    <lineage>
        <taxon>Eukaryota</taxon>
        <taxon>Fungi</taxon>
        <taxon>Dikarya</taxon>
        <taxon>Basidiomycota</taxon>
        <taxon>Agaricomycotina</taxon>
        <taxon>Agaricomycetes</taxon>
        <taxon>Polyporales</taxon>
        <taxon>Gelatoporiaceae</taxon>
        <taxon>Obba</taxon>
    </lineage>
</organism>
<dbReference type="InterPro" id="IPR000719">
    <property type="entry name" value="Prot_kinase_dom"/>
</dbReference>
<reference evidence="3 4" key="1">
    <citation type="submission" date="2016-07" db="EMBL/GenBank/DDBJ databases">
        <title>Draft genome of the white-rot fungus Obba rivulosa 3A-2.</title>
        <authorList>
            <consortium name="DOE Joint Genome Institute"/>
            <person name="Miettinen O."/>
            <person name="Riley R."/>
            <person name="Acob R."/>
            <person name="Barry K."/>
            <person name="Cullen D."/>
            <person name="De Vries R."/>
            <person name="Hainaut M."/>
            <person name="Hatakka A."/>
            <person name="Henrissat B."/>
            <person name="Hilden K."/>
            <person name="Kuo R."/>
            <person name="Labutti K."/>
            <person name="Lipzen A."/>
            <person name="Makela M.R."/>
            <person name="Sandor L."/>
            <person name="Spatafora J.W."/>
            <person name="Grigoriev I.V."/>
            <person name="Hibbett D.S."/>
        </authorList>
    </citation>
    <scope>NUCLEOTIDE SEQUENCE [LARGE SCALE GENOMIC DNA]</scope>
    <source>
        <strain evidence="3 4">3A-2</strain>
    </source>
</reference>
<evidence type="ECO:0000313" key="3">
    <source>
        <dbReference type="EMBL" id="OCH86997.1"/>
    </source>
</evidence>
<protein>
    <submittedName>
        <fullName evidence="3">Kinase-like protein</fullName>
    </submittedName>
</protein>
<name>A0A8E2DHE6_9APHY</name>
<gene>
    <name evidence="3" type="ORF">OBBRIDRAFT_796619</name>
</gene>
<dbReference type="InterPro" id="IPR051681">
    <property type="entry name" value="Ser/Thr_Kinases-Pseudokinases"/>
</dbReference>
<dbReference type="OrthoDB" id="346907at2759"/>
<dbReference type="Proteomes" id="UP000250043">
    <property type="component" value="Unassembled WGS sequence"/>
</dbReference>
<dbReference type="PANTHER" id="PTHR44329">
    <property type="entry name" value="SERINE/THREONINE-PROTEIN KINASE TNNI3K-RELATED"/>
    <property type="match status" value="1"/>
</dbReference>
<sequence length="495" mass="54631">MTESLSAPSISEQTGSHKRLRGEGIESPSLHSEEINTDYTSFIQMFCSSTPASGTLERPWVIGSPEPVQIPSWSRSTEVEAIHVSRIEAKPASLATQMKEVTFHAPTSTAKSSPATPLTDRDALEHFLASRGGVDSLINLKAMEAMPYIDLLDDTISSTNDQTLRGQCLDMLRKICGATGLFPKSFQLAAGSVKQKGHRPEAAGGYADIWRGEHCHCEVAVKVFRGYDSSGVPPLDMKALFKEATIWKHMRHPNITPFIGIDTELFPLSLVCEWMPHGTISAYLVSEPSADRLKLLKDIAQGLQYLHGMQVVHGDLKGANVLINKKRMACLADFGLATLCHHGKLTTLSVSAWSPRWTSPEILDPEQFELTRAELSPQSDIYSFSMVAWEVFTGLVPFHDCAHPGAIPWRILSGVRPPRPTGAPAVDLTDDIWGMMEHCWQADPRERPRICDVLTYLAGAIREKLLARLGEHLKRPLSIVLAESDLHNLFGSHFV</sequence>
<dbReference type="AlphaFoldDB" id="A0A8E2DHE6"/>
<dbReference type="SUPFAM" id="SSF56112">
    <property type="entry name" value="Protein kinase-like (PK-like)"/>
    <property type="match status" value="1"/>
</dbReference>
<dbReference type="InterPro" id="IPR001245">
    <property type="entry name" value="Ser-Thr/Tyr_kinase_cat_dom"/>
</dbReference>
<dbReference type="InterPro" id="IPR008271">
    <property type="entry name" value="Ser/Thr_kinase_AS"/>
</dbReference>
<dbReference type="SMART" id="SM00220">
    <property type="entry name" value="S_TKc"/>
    <property type="match status" value="1"/>
</dbReference>